<evidence type="ECO:0000313" key="2">
    <source>
        <dbReference type="Proteomes" id="UP000828251"/>
    </source>
</evidence>
<organism evidence="1 2">
    <name type="scientific">Gossypium stocksii</name>
    <dbReference type="NCBI Taxonomy" id="47602"/>
    <lineage>
        <taxon>Eukaryota</taxon>
        <taxon>Viridiplantae</taxon>
        <taxon>Streptophyta</taxon>
        <taxon>Embryophyta</taxon>
        <taxon>Tracheophyta</taxon>
        <taxon>Spermatophyta</taxon>
        <taxon>Magnoliopsida</taxon>
        <taxon>eudicotyledons</taxon>
        <taxon>Gunneridae</taxon>
        <taxon>Pentapetalae</taxon>
        <taxon>rosids</taxon>
        <taxon>malvids</taxon>
        <taxon>Malvales</taxon>
        <taxon>Malvaceae</taxon>
        <taxon>Malvoideae</taxon>
        <taxon>Gossypium</taxon>
    </lineage>
</organism>
<accession>A0A9D3U9A0</accession>
<dbReference type="Proteomes" id="UP000828251">
    <property type="component" value="Unassembled WGS sequence"/>
</dbReference>
<comment type="caution">
    <text evidence="1">The sequence shown here is derived from an EMBL/GenBank/DDBJ whole genome shotgun (WGS) entry which is preliminary data.</text>
</comment>
<evidence type="ECO:0000313" key="1">
    <source>
        <dbReference type="EMBL" id="KAH1032155.1"/>
    </source>
</evidence>
<dbReference type="OrthoDB" id="998851at2759"/>
<dbReference type="EMBL" id="JAIQCV010000013">
    <property type="protein sequence ID" value="KAH1032155.1"/>
    <property type="molecule type" value="Genomic_DNA"/>
</dbReference>
<dbReference type="AlphaFoldDB" id="A0A9D3U9A0"/>
<keyword evidence="2" id="KW-1185">Reference proteome</keyword>
<sequence>MLGQQFYQWDRARNREKKKSWIGLEEKLNNFYEQEPTNEILVEIIDIQLRLNLEADQEVYWEQQARINWLKNYDRNTRFFHKVLEQRHIKGRINGLEGDDGRWASTIEEILQLAVKYFGNFFSASEEDTDDRLLGIVERRIFTDMNVELLK</sequence>
<protein>
    <submittedName>
        <fullName evidence="1">Uncharacterized protein</fullName>
    </submittedName>
</protein>
<name>A0A9D3U9A0_9ROSI</name>
<gene>
    <name evidence="1" type="ORF">J1N35_044329</name>
</gene>
<reference evidence="1 2" key="1">
    <citation type="journal article" date="2021" name="Plant Biotechnol. J.">
        <title>Multi-omics assisted identification of the key and species-specific regulatory components of drought-tolerant mechanisms in Gossypium stocksii.</title>
        <authorList>
            <person name="Yu D."/>
            <person name="Ke L."/>
            <person name="Zhang D."/>
            <person name="Wu Y."/>
            <person name="Sun Y."/>
            <person name="Mei J."/>
            <person name="Sun J."/>
            <person name="Sun Y."/>
        </authorList>
    </citation>
    <scope>NUCLEOTIDE SEQUENCE [LARGE SCALE GENOMIC DNA]</scope>
    <source>
        <strain evidence="2">cv. E1</strain>
        <tissue evidence="1">Leaf</tissue>
    </source>
</reference>
<proteinExistence type="predicted"/>